<dbReference type="InterPro" id="IPR013957">
    <property type="entry name" value="SNRNP27"/>
</dbReference>
<dbReference type="InterPro" id="IPR014001">
    <property type="entry name" value="Helicase_ATP-bd"/>
</dbReference>
<dbReference type="Proteomes" id="UP000494206">
    <property type="component" value="Unassembled WGS sequence"/>
</dbReference>
<dbReference type="CDD" id="cd17957">
    <property type="entry name" value="DEADc_DDX52"/>
    <property type="match status" value="1"/>
</dbReference>
<evidence type="ECO:0000259" key="12">
    <source>
        <dbReference type="PROSITE" id="PS51192"/>
    </source>
</evidence>
<feature type="compositionally biased region" description="Basic residues" evidence="11">
    <location>
        <begin position="608"/>
        <end position="617"/>
    </location>
</feature>
<gene>
    <name evidence="15" type="ORF">CBOVIS_LOCUS9672</name>
</gene>
<organism evidence="15 16">
    <name type="scientific">Caenorhabditis bovis</name>
    <dbReference type="NCBI Taxonomy" id="2654633"/>
    <lineage>
        <taxon>Eukaryota</taxon>
        <taxon>Metazoa</taxon>
        <taxon>Ecdysozoa</taxon>
        <taxon>Nematoda</taxon>
        <taxon>Chromadorea</taxon>
        <taxon>Rhabditida</taxon>
        <taxon>Rhabditina</taxon>
        <taxon>Rhabditomorpha</taxon>
        <taxon>Rhabditoidea</taxon>
        <taxon>Rhabditidae</taxon>
        <taxon>Peloderinae</taxon>
        <taxon>Caenorhabditis</taxon>
    </lineage>
</organism>
<sequence length="685" mass="79659">MTSILQKLTFGVKKAKPKQIVEERRELSNISEDAIRKFDEIREKMIGKVLNVKPERKKKSKKQEAVHVFSQNRKRRHDSDNESECETEENYEKELKKLLDDVRRANRIFTWGDEIPDVILRFSDANVDEKITQKLDVNNIKKPSPIQMQSIPLMLHRRNILASAPTGSGKTLAFAIPIIDEILKLKQCAEYSGAPKLLAIILEPTRELASQTYSEFCKYAGDQIKCGHFSDEHLVSNVDVLVSTPNRIVFHLGQINLDNLRWLVVDESDRLFEVVEGQERCFRNQLAAIYKACEAQCTRVAFFSATFSHEVEKWCKENIENIGMVCIGERNSSNTSVKQELKYCGSEDGKKIAIKTLLKTQFKPPALVFVQSKDRAVQLVKLLSAIDSTLKVDSITSEKSDKERDLTMERFRKGDTWVLVCTELLGRGLDLSDVGLVINYDLPTSIVSYIHRVGRTGRAGNIGHAVTYFTDNDIQYIKSIATVIKQSGFEIPEYLLEMKKVSRDKKKELQRHAPKRHKIAVVKEQMARSRSRSRERRRRSRSRSVERRRTRSRSVEKRRDRSRSRDRRKRSVSRDRDRRHRDERDRRSRSRSPRDRKDRSRSRDRDRKDRKREKKAKKQEEISLDSLVGAEEEMMKMMGFGGFDTTKNKQVDDNVDGCVNIKKPRKYRQYMNRKGGFNRPLDYIA</sequence>
<evidence type="ECO:0000256" key="2">
    <source>
        <dbReference type="ARBA" id="ARBA00022741"/>
    </source>
</evidence>
<evidence type="ECO:0000256" key="9">
    <source>
        <dbReference type="ARBA" id="ARBA00047984"/>
    </source>
</evidence>
<dbReference type="PANTHER" id="PTHR47959:SF15">
    <property type="entry name" value="RNA HELICASE"/>
    <property type="match status" value="1"/>
</dbReference>
<evidence type="ECO:0000256" key="11">
    <source>
        <dbReference type="SAM" id="MobiDB-lite"/>
    </source>
</evidence>
<dbReference type="OrthoDB" id="360161at2759"/>
<dbReference type="Pfam" id="PF00270">
    <property type="entry name" value="DEAD"/>
    <property type="match status" value="1"/>
</dbReference>
<feature type="region of interest" description="Disordered" evidence="11">
    <location>
        <begin position="506"/>
        <end position="622"/>
    </location>
</feature>
<dbReference type="GO" id="GO:0003723">
    <property type="term" value="F:RNA binding"/>
    <property type="evidence" value="ECO:0007669"/>
    <property type="project" value="UniProtKB-KW"/>
</dbReference>
<evidence type="ECO:0000256" key="8">
    <source>
        <dbReference type="ARBA" id="ARBA00044533"/>
    </source>
</evidence>
<dbReference type="InterPro" id="IPR027417">
    <property type="entry name" value="P-loop_NTPase"/>
</dbReference>
<dbReference type="GO" id="GO:0016787">
    <property type="term" value="F:hydrolase activity"/>
    <property type="evidence" value="ECO:0007669"/>
    <property type="project" value="UniProtKB-KW"/>
</dbReference>
<evidence type="ECO:0000259" key="13">
    <source>
        <dbReference type="PROSITE" id="PS51194"/>
    </source>
</evidence>
<feature type="compositionally biased region" description="Basic residues" evidence="11">
    <location>
        <begin position="560"/>
        <end position="571"/>
    </location>
</feature>
<feature type="compositionally biased region" description="Basic and acidic residues" evidence="11">
    <location>
        <begin position="543"/>
        <end position="559"/>
    </location>
</feature>
<dbReference type="PANTHER" id="PTHR47959">
    <property type="entry name" value="ATP-DEPENDENT RNA HELICASE RHLE-RELATED"/>
    <property type="match status" value="1"/>
</dbReference>
<dbReference type="Pfam" id="PF00271">
    <property type="entry name" value="Helicase_C"/>
    <property type="match status" value="1"/>
</dbReference>
<dbReference type="PROSITE" id="PS51194">
    <property type="entry name" value="HELICASE_CTER"/>
    <property type="match status" value="1"/>
</dbReference>
<protein>
    <recommendedName>
        <fullName evidence="8">Probable ATP-dependent RNA helicase DDX52</fullName>
        <ecNumber evidence="1">3.6.4.13</ecNumber>
    </recommendedName>
</protein>
<keyword evidence="6" id="KW-0694">RNA-binding</keyword>
<dbReference type="EC" id="3.6.4.13" evidence="1"/>
<proteinExistence type="inferred from homology"/>
<dbReference type="EMBL" id="CADEPM010000006">
    <property type="protein sequence ID" value="CAB3407804.1"/>
    <property type="molecule type" value="Genomic_DNA"/>
</dbReference>
<dbReference type="AlphaFoldDB" id="A0A8S1F9R4"/>
<feature type="compositionally biased region" description="Basic residues" evidence="11">
    <location>
        <begin position="529"/>
        <end position="542"/>
    </location>
</feature>
<evidence type="ECO:0000256" key="4">
    <source>
        <dbReference type="ARBA" id="ARBA00022806"/>
    </source>
</evidence>
<comment type="catalytic activity">
    <reaction evidence="9">
        <text>ATP + H2O = ADP + phosphate + H(+)</text>
        <dbReference type="Rhea" id="RHEA:13065"/>
        <dbReference type="ChEBI" id="CHEBI:15377"/>
        <dbReference type="ChEBI" id="CHEBI:15378"/>
        <dbReference type="ChEBI" id="CHEBI:30616"/>
        <dbReference type="ChEBI" id="CHEBI:43474"/>
        <dbReference type="ChEBI" id="CHEBI:456216"/>
        <dbReference type="EC" id="3.6.4.13"/>
    </reaction>
</comment>
<dbReference type="PROSITE" id="PS51192">
    <property type="entry name" value="HELICASE_ATP_BIND_1"/>
    <property type="match status" value="1"/>
</dbReference>
<evidence type="ECO:0000313" key="15">
    <source>
        <dbReference type="EMBL" id="CAB3407804.1"/>
    </source>
</evidence>
<dbReference type="InterPro" id="IPR001650">
    <property type="entry name" value="Helicase_C-like"/>
</dbReference>
<dbReference type="GO" id="GO:0030490">
    <property type="term" value="P:maturation of SSU-rRNA"/>
    <property type="evidence" value="ECO:0007669"/>
    <property type="project" value="InterPro"/>
</dbReference>
<keyword evidence="5" id="KW-0067">ATP-binding</keyword>
<name>A0A8S1F9R4_9PELO</name>
<feature type="domain" description="Helicase ATP-binding" evidence="12">
    <location>
        <begin position="151"/>
        <end position="325"/>
    </location>
</feature>
<comment type="similarity">
    <text evidence="7">Belongs to the DEAD box helicase family. DDX52/ROK1 subfamily.</text>
</comment>
<dbReference type="GO" id="GO:0003724">
    <property type="term" value="F:RNA helicase activity"/>
    <property type="evidence" value="ECO:0007669"/>
    <property type="project" value="UniProtKB-EC"/>
</dbReference>
<comment type="caution">
    <text evidence="15">The sequence shown here is derived from an EMBL/GenBank/DDBJ whole genome shotgun (WGS) entry which is preliminary data.</text>
</comment>
<reference evidence="15 16" key="1">
    <citation type="submission" date="2020-04" db="EMBL/GenBank/DDBJ databases">
        <authorList>
            <person name="Laetsch R D."/>
            <person name="Stevens L."/>
            <person name="Kumar S."/>
            <person name="Blaxter L. M."/>
        </authorList>
    </citation>
    <scope>NUCLEOTIDE SEQUENCE [LARGE SCALE GENOMIC DNA]</scope>
</reference>
<dbReference type="SMART" id="SM00487">
    <property type="entry name" value="DEXDc"/>
    <property type="match status" value="1"/>
</dbReference>
<dbReference type="Gene3D" id="3.40.50.300">
    <property type="entry name" value="P-loop containing nucleotide triphosphate hydrolases"/>
    <property type="match status" value="2"/>
</dbReference>
<dbReference type="PROSITE" id="PS51195">
    <property type="entry name" value="Q_MOTIF"/>
    <property type="match status" value="1"/>
</dbReference>
<keyword evidence="16" id="KW-1185">Reference proteome</keyword>
<dbReference type="InterPro" id="IPR050079">
    <property type="entry name" value="DEAD_box_RNA_helicase"/>
</dbReference>
<evidence type="ECO:0000256" key="7">
    <source>
        <dbReference type="ARBA" id="ARBA00024355"/>
    </source>
</evidence>
<accession>A0A8S1F9R4</accession>
<dbReference type="SUPFAM" id="SSF52540">
    <property type="entry name" value="P-loop containing nucleoside triphosphate hydrolases"/>
    <property type="match status" value="1"/>
</dbReference>
<dbReference type="GO" id="GO:0005829">
    <property type="term" value="C:cytosol"/>
    <property type="evidence" value="ECO:0007669"/>
    <property type="project" value="TreeGrafter"/>
</dbReference>
<evidence type="ECO:0000259" key="14">
    <source>
        <dbReference type="PROSITE" id="PS51195"/>
    </source>
</evidence>
<feature type="compositionally biased region" description="Basic and acidic residues" evidence="11">
    <location>
        <begin position="572"/>
        <end position="607"/>
    </location>
</feature>
<dbReference type="Pfam" id="PF08648">
    <property type="entry name" value="SNRNP27"/>
    <property type="match status" value="1"/>
</dbReference>
<feature type="region of interest" description="Disordered" evidence="11">
    <location>
        <begin position="55"/>
        <end position="87"/>
    </location>
</feature>
<evidence type="ECO:0000313" key="16">
    <source>
        <dbReference type="Proteomes" id="UP000494206"/>
    </source>
</evidence>
<dbReference type="GO" id="GO:0005524">
    <property type="term" value="F:ATP binding"/>
    <property type="evidence" value="ECO:0007669"/>
    <property type="project" value="UniProtKB-KW"/>
</dbReference>
<dbReference type="InterPro" id="IPR044764">
    <property type="entry name" value="DDX52/Rok1_DEADc"/>
</dbReference>
<keyword evidence="3" id="KW-0378">Hydrolase</keyword>
<evidence type="ECO:0000256" key="10">
    <source>
        <dbReference type="PROSITE-ProRule" id="PRU00552"/>
    </source>
</evidence>
<evidence type="ECO:0000256" key="5">
    <source>
        <dbReference type="ARBA" id="ARBA00022840"/>
    </source>
</evidence>
<feature type="domain" description="Helicase C-terminal" evidence="13">
    <location>
        <begin position="336"/>
        <end position="499"/>
    </location>
</feature>
<dbReference type="InterPro" id="IPR014014">
    <property type="entry name" value="RNA_helicase_DEAD_Q_motif"/>
</dbReference>
<dbReference type="CDD" id="cd18787">
    <property type="entry name" value="SF2_C_DEAD"/>
    <property type="match status" value="1"/>
</dbReference>
<feature type="domain" description="DEAD-box RNA helicase Q" evidence="14">
    <location>
        <begin position="120"/>
        <end position="148"/>
    </location>
</feature>
<feature type="short sequence motif" description="Q motif" evidence="10">
    <location>
        <begin position="120"/>
        <end position="148"/>
    </location>
</feature>
<evidence type="ECO:0000256" key="1">
    <source>
        <dbReference type="ARBA" id="ARBA00012552"/>
    </source>
</evidence>
<dbReference type="GO" id="GO:0008380">
    <property type="term" value="P:RNA splicing"/>
    <property type="evidence" value="ECO:0007669"/>
    <property type="project" value="InterPro"/>
</dbReference>
<evidence type="ECO:0000256" key="3">
    <source>
        <dbReference type="ARBA" id="ARBA00022801"/>
    </source>
</evidence>
<keyword evidence="2" id="KW-0547">Nucleotide-binding</keyword>
<evidence type="ECO:0000256" key="6">
    <source>
        <dbReference type="ARBA" id="ARBA00022884"/>
    </source>
</evidence>
<keyword evidence="4" id="KW-0347">Helicase</keyword>
<dbReference type="InterPro" id="IPR011545">
    <property type="entry name" value="DEAD/DEAH_box_helicase_dom"/>
</dbReference>
<dbReference type="SMART" id="SM00490">
    <property type="entry name" value="HELICc"/>
    <property type="match status" value="1"/>
</dbReference>